<sequence>MAISEAVHQVGGGAAAVLAIGTANPPNVVEQSTYPDYFFRVTNNEHKPELKEKFKRICEKSMIKKRHMVLTEEILKENPSLCCYMDENSLDIRHDIMVEEVPKLGAKAAIKALEEWGRPLSDITHVIFSAMGGADLPGADYKLIKLLELSPSTKRVMLYGLGCFSGGTVLRIAKDLAENNEDARVLIVCSEINAIFFRGLDDVHFDNFVCQAIFGDGAAAVVVGANPIPGVETPLFELVSTDQDILPDSEGAIEGHLREVGLTFHSISQVPNIIGKNIEKNLVKAFTPLGISDWNSLFWIVHPGGRAILDRVEEKLQLKQEKMRATRHVLSEYGNMSSVCVLFIMDEMRKRSAAEGKLTAGEGLDWGVLCGFGPGLTMETVVLRAFPVAGGLVSNGN</sequence>
<dbReference type="PANTHER" id="PTHR11877">
    <property type="entry name" value="HYDROXYMETHYLGLUTARYL-COA SYNTHASE"/>
    <property type="match status" value="1"/>
</dbReference>
<dbReference type="InterPro" id="IPR012328">
    <property type="entry name" value="Chalcone/stilbene_synt_C"/>
</dbReference>
<dbReference type="Proteomes" id="UP001085076">
    <property type="component" value="Miscellaneous, Linkage group lg09"/>
</dbReference>
<dbReference type="PANTHER" id="PTHR11877:SF80">
    <property type="entry name" value="CHALCONE SYNTHASE 1"/>
    <property type="match status" value="1"/>
</dbReference>
<keyword evidence="3" id="KW-0012">Acyltransferase</keyword>
<evidence type="ECO:0008006" key="8">
    <source>
        <dbReference type="Google" id="ProtNLM"/>
    </source>
</evidence>
<dbReference type="GO" id="GO:0016747">
    <property type="term" value="F:acyltransferase activity, transferring groups other than amino-acyl groups"/>
    <property type="evidence" value="ECO:0007669"/>
    <property type="project" value="InterPro"/>
</dbReference>
<feature type="active site" description="Acyl-thioester intermediate" evidence="2">
    <location>
        <position position="163"/>
    </location>
</feature>
<dbReference type="InterPro" id="IPR001099">
    <property type="entry name" value="Chalcone/stilbene_synt_N"/>
</dbReference>
<evidence type="ECO:0000259" key="5">
    <source>
        <dbReference type="Pfam" id="PF02797"/>
    </source>
</evidence>
<dbReference type="SUPFAM" id="SSF53901">
    <property type="entry name" value="Thiolase-like"/>
    <property type="match status" value="2"/>
</dbReference>
<dbReference type="Gene3D" id="3.40.47.10">
    <property type="match status" value="2"/>
</dbReference>
<dbReference type="EMBL" id="JAGGNH010000009">
    <property type="protein sequence ID" value="KAJ0962821.1"/>
    <property type="molecule type" value="Genomic_DNA"/>
</dbReference>
<keyword evidence="3" id="KW-0808">Transferase</keyword>
<evidence type="ECO:0000313" key="7">
    <source>
        <dbReference type="Proteomes" id="UP001085076"/>
    </source>
</evidence>
<dbReference type="InterPro" id="IPR011141">
    <property type="entry name" value="Polyketide_synthase_type-III"/>
</dbReference>
<evidence type="ECO:0000256" key="1">
    <source>
        <dbReference type="ARBA" id="ARBA00005531"/>
    </source>
</evidence>
<reference evidence="6" key="2">
    <citation type="journal article" date="2022" name="Hortic Res">
        <title>The genome of Dioscorea zingiberensis sheds light on the biosynthesis, origin and evolution of the medicinally important diosgenin saponins.</title>
        <authorList>
            <person name="Li Y."/>
            <person name="Tan C."/>
            <person name="Li Z."/>
            <person name="Guo J."/>
            <person name="Li S."/>
            <person name="Chen X."/>
            <person name="Wang C."/>
            <person name="Dai X."/>
            <person name="Yang H."/>
            <person name="Song W."/>
            <person name="Hou L."/>
            <person name="Xu J."/>
            <person name="Tong Z."/>
            <person name="Xu A."/>
            <person name="Yuan X."/>
            <person name="Wang W."/>
            <person name="Yang Q."/>
            <person name="Chen L."/>
            <person name="Sun Z."/>
            <person name="Wang K."/>
            <person name="Pan B."/>
            <person name="Chen J."/>
            <person name="Bao Y."/>
            <person name="Liu F."/>
            <person name="Qi X."/>
            <person name="Gang D.R."/>
            <person name="Wen J."/>
            <person name="Li J."/>
        </authorList>
    </citation>
    <scope>NUCLEOTIDE SEQUENCE</scope>
    <source>
        <strain evidence="6">Dzin_1.0</strain>
    </source>
</reference>
<dbReference type="Pfam" id="PF02797">
    <property type="entry name" value="Chal_sti_synt_C"/>
    <property type="match status" value="1"/>
</dbReference>
<dbReference type="CDD" id="cd00831">
    <property type="entry name" value="CHS_like"/>
    <property type="match status" value="1"/>
</dbReference>
<proteinExistence type="inferred from homology"/>
<dbReference type="FunFam" id="3.40.47.10:FF:000025">
    <property type="entry name" value="Chalcone synthase 2"/>
    <property type="match status" value="1"/>
</dbReference>
<accession>A0A9D5H4G0</accession>
<evidence type="ECO:0000313" key="6">
    <source>
        <dbReference type="EMBL" id="KAJ0962821.1"/>
    </source>
</evidence>
<evidence type="ECO:0000256" key="3">
    <source>
        <dbReference type="RuleBase" id="RU003633"/>
    </source>
</evidence>
<dbReference type="Pfam" id="PF00195">
    <property type="entry name" value="Chal_sti_synt_N"/>
    <property type="match status" value="1"/>
</dbReference>
<evidence type="ECO:0000259" key="4">
    <source>
        <dbReference type="Pfam" id="PF00195"/>
    </source>
</evidence>
<dbReference type="OrthoDB" id="1500228at2759"/>
<feature type="domain" description="Chalcone/stilbene synthase C-terminal" evidence="5">
    <location>
        <begin position="237"/>
        <end position="386"/>
    </location>
</feature>
<protein>
    <recommendedName>
        <fullName evidence="8">Chalcone synthase</fullName>
    </recommendedName>
</protein>
<comment type="similarity">
    <text evidence="1 3">Belongs to the thiolase-like superfamily. Chalcone/stilbene synthases family.</text>
</comment>
<evidence type="ECO:0000256" key="2">
    <source>
        <dbReference type="PIRSR" id="PIRSR000451-1"/>
    </source>
</evidence>
<dbReference type="AlphaFoldDB" id="A0A9D5H4G0"/>
<reference evidence="6" key="1">
    <citation type="submission" date="2021-03" db="EMBL/GenBank/DDBJ databases">
        <authorList>
            <person name="Li Z."/>
            <person name="Yang C."/>
        </authorList>
    </citation>
    <scope>NUCLEOTIDE SEQUENCE</scope>
    <source>
        <strain evidence="6">Dzin_1.0</strain>
        <tissue evidence="6">Leaf</tissue>
    </source>
</reference>
<comment type="caution">
    <text evidence="6">The sequence shown here is derived from an EMBL/GenBank/DDBJ whole genome shotgun (WGS) entry which is preliminary data.</text>
</comment>
<name>A0A9D5H4G0_9LILI</name>
<gene>
    <name evidence="6" type="ORF">J5N97_027943</name>
</gene>
<keyword evidence="7" id="KW-1185">Reference proteome</keyword>
<dbReference type="GO" id="GO:0030639">
    <property type="term" value="P:polyketide biosynthetic process"/>
    <property type="evidence" value="ECO:0007669"/>
    <property type="project" value="TreeGrafter"/>
</dbReference>
<feature type="domain" description="Chalcone/stilbene synthase N-terminal" evidence="4">
    <location>
        <begin position="9"/>
        <end position="227"/>
    </location>
</feature>
<organism evidence="6 7">
    <name type="scientific">Dioscorea zingiberensis</name>
    <dbReference type="NCBI Taxonomy" id="325984"/>
    <lineage>
        <taxon>Eukaryota</taxon>
        <taxon>Viridiplantae</taxon>
        <taxon>Streptophyta</taxon>
        <taxon>Embryophyta</taxon>
        <taxon>Tracheophyta</taxon>
        <taxon>Spermatophyta</taxon>
        <taxon>Magnoliopsida</taxon>
        <taxon>Liliopsida</taxon>
        <taxon>Dioscoreales</taxon>
        <taxon>Dioscoreaceae</taxon>
        <taxon>Dioscorea</taxon>
    </lineage>
</organism>
<dbReference type="InterPro" id="IPR016039">
    <property type="entry name" value="Thiolase-like"/>
</dbReference>
<dbReference type="FunFam" id="3.40.47.10:FF:000014">
    <property type="entry name" value="Chalcone synthase 1"/>
    <property type="match status" value="1"/>
</dbReference>
<dbReference type="PIRSF" id="PIRSF000451">
    <property type="entry name" value="PKS_III"/>
    <property type="match status" value="1"/>
</dbReference>